<dbReference type="WBParaSite" id="GPLIN_000998100">
    <property type="protein sequence ID" value="GPLIN_000998100"/>
    <property type="gene ID" value="GPLIN_000998100"/>
</dbReference>
<protein>
    <submittedName>
        <fullName evidence="2">F-box domain-containing protein</fullName>
    </submittedName>
</protein>
<sequence>MSDNASETEQQQQMQEIFICDDIWYGVFAFLDPFELGLKMALISDRLDVLVDVHFKSRKWSLGSMVICRATGRNGAEIVKYRSDERLLLPIPEGPLPNKVIGFKSISISYVDQTVIEFLQRIRRLFDSSKTTVCISTFDGQSRSGEIIRQKIWPLVNDNIYSIVLDFSQLGRLRQFSPAILRNCANLRLIESFLFFPEFPAEDSANASSNQAVAKWLLTPRGDGLPKIFHYRYLTKLEGFKVSFVNASEPVNFIVRLLRPFYDSTEPFELENNWDGGAIDIATNGRMRLAVGALSNFARRGQMGQVGEGGNGVDMVASMELHHHSL</sequence>
<dbReference type="Proteomes" id="UP000050741">
    <property type="component" value="Unassembled WGS sequence"/>
</dbReference>
<reference evidence="1" key="1">
    <citation type="submission" date="2014-05" db="EMBL/GenBank/DDBJ databases">
        <title>The genome and life-stage specific transcriptomes of Globodera pallida elucidate key aspects of plant parasitism by a cyst nematode.</title>
        <authorList>
            <person name="Cotton J.A."/>
            <person name="Lilley C.J."/>
            <person name="Jones L.M."/>
            <person name="Kikuchi T."/>
            <person name="Reid A.J."/>
            <person name="Thorpe P."/>
            <person name="Tsai I.J."/>
            <person name="Beasley H."/>
            <person name="Blok V."/>
            <person name="Cock P.J.A."/>
            <person name="Van den Akker S.E."/>
            <person name="Holroyd N."/>
            <person name="Hunt M."/>
            <person name="Mantelin S."/>
            <person name="Naghra H."/>
            <person name="Pain A."/>
            <person name="Palomares-Rius J.E."/>
            <person name="Zarowiecki M."/>
            <person name="Berriman M."/>
            <person name="Jones J.T."/>
            <person name="Urwin P.E."/>
        </authorList>
    </citation>
    <scope>NUCLEOTIDE SEQUENCE [LARGE SCALE GENOMIC DNA]</scope>
    <source>
        <strain evidence="1">Lindley</strain>
    </source>
</reference>
<proteinExistence type="predicted"/>
<reference evidence="2" key="2">
    <citation type="submission" date="2016-06" db="UniProtKB">
        <authorList>
            <consortium name="WormBaseParasite"/>
        </authorList>
    </citation>
    <scope>IDENTIFICATION</scope>
</reference>
<evidence type="ECO:0000313" key="1">
    <source>
        <dbReference type="Proteomes" id="UP000050741"/>
    </source>
</evidence>
<accession>A0A183CAT0</accession>
<evidence type="ECO:0000313" key="2">
    <source>
        <dbReference type="WBParaSite" id="GPLIN_000998100"/>
    </source>
</evidence>
<dbReference type="AlphaFoldDB" id="A0A183CAT0"/>
<organism evidence="1 2">
    <name type="scientific">Globodera pallida</name>
    <name type="common">Potato cyst nematode worm</name>
    <name type="synonym">Heterodera pallida</name>
    <dbReference type="NCBI Taxonomy" id="36090"/>
    <lineage>
        <taxon>Eukaryota</taxon>
        <taxon>Metazoa</taxon>
        <taxon>Ecdysozoa</taxon>
        <taxon>Nematoda</taxon>
        <taxon>Chromadorea</taxon>
        <taxon>Rhabditida</taxon>
        <taxon>Tylenchina</taxon>
        <taxon>Tylenchomorpha</taxon>
        <taxon>Tylenchoidea</taxon>
        <taxon>Heteroderidae</taxon>
        <taxon>Heteroderinae</taxon>
        <taxon>Globodera</taxon>
    </lineage>
</organism>
<keyword evidence="1" id="KW-1185">Reference proteome</keyword>
<name>A0A183CAT0_GLOPA</name>